<proteinExistence type="predicted"/>
<dbReference type="Proteomes" id="UP000799302">
    <property type="component" value="Unassembled WGS sequence"/>
</dbReference>
<feature type="transmembrane region" description="Helical" evidence="1">
    <location>
        <begin position="24"/>
        <end position="43"/>
    </location>
</feature>
<dbReference type="EMBL" id="MU004239">
    <property type="protein sequence ID" value="KAF2666105.1"/>
    <property type="molecule type" value="Genomic_DNA"/>
</dbReference>
<sequence>MFHVSSGLFRSVTANTIFQSQLDGYWILLVVWVGGWFYWLSCIDIPMTGSTRENNWSQDSRICGEQGEIGINLAEAIFQWVFYGDLLPARCGLNIIFRDLTCQISAPGSVLNVICTEPTAQSIQLMSSETVQFPSFQKTIESRLFNRTPYPPHPVTTAQRCQRGAERGPANWNQELNNSQ</sequence>
<keyword evidence="3" id="KW-1185">Reference proteome</keyword>
<evidence type="ECO:0000313" key="2">
    <source>
        <dbReference type="EMBL" id="KAF2666105.1"/>
    </source>
</evidence>
<keyword evidence="1" id="KW-1133">Transmembrane helix</keyword>
<evidence type="ECO:0000313" key="3">
    <source>
        <dbReference type="Proteomes" id="UP000799302"/>
    </source>
</evidence>
<gene>
    <name evidence="2" type="ORF">BT63DRAFT_49859</name>
</gene>
<evidence type="ECO:0000256" key="1">
    <source>
        <dbReference type="SAM" id="Phobius"/>
    </source>
</evidence>
<keyword evidence="1" id="KW-0812">Transmembrane</keyword>
<protein>
    <submittedName>
        <fullName evidence="2">Uncharacterized protein</fullName>
    </submittedName>
</protein>
<dbReference type="AlphaFoldDB" id="A0A6A6U1C5"/>
<reference evidence="2" key="1">
    <citation type="journal article" date="2020" name="Stud. Mycol.">
        <title>101 Dothideomycetes genomes: a test case for predicting lifestyles and emergence of pathogens.</title>
        <authorList>
            <person name="Haridas S."/>
            <person name="Albert R."/>
            <person name="Binder M."/>
            <person name="Bloem J."/>
            <person name="Labutti K."/>
            <person name="Salamov A."/>
            <person name="Andreopoulos B."/>
            <person name="Baker S."/>
            <person name="Barry K."/>
            <person name="Bills G."/>
            <person name="Bluhm B."/>
            <person name="Cannon C."/>
            <person name="Castanera R."/>
            <person name="Culley D."/>
            <person name="Daum C."/>
            <person name="Ezra D."/>
            <person name="Gonzalez J."/>
            <person name="Henrissat B."/>
            <person name="Kuo A."/>
            <person name="Liang C."/>
            <person name="Lipzen A."/>
            <person name="Lutzoni F."/>
            <person name="Magnuson J."/>
            <person name="Mondo S."/>
            <person name="Nolan M."/>
            <person name="Ohm R."/>
            <person name="Pangilinan J."/>
            <person name="Park H.-J."/>
            <person name="Ramirez L."/>
            <person name="Alfaro M."/>
            <person name="Sun H."/>
            <person name="Tritt A."/>
            <person name="Yoshinaga Y."/>
            <person name="Zwiers L.-H."/>
            <person name="Turgeon B."/>
            <person name="Goodwin S."/>
            <person name="Spatafora J."/>
            <person name="Crous P."/>
            <person name="Grigoriev I."/>
        </authorList>
    </citation>
    <scope>NUCLEOTIDE SEQUENCE</scope>
    <source>
        <strain evidence="2">CBS 115976</strain>
    </source>
</reference>
<keyword evidence="1" id="KW-0472">Membrane</keyword>
<organism evidence="2 3">
    <name type="scientific">Microthyrium microscopicum</name>
    <dbReference type="NCBI Taxonomy" id="703497"/>
    <lineage>
        <taxon>Eukaryota</taxon>
        <taxon>Fungi</taxon>
        <taxon>Dikarya</taxon>
        <taxon>Ascomycota</taxon>
        <taxon>Pezizomycotina</taxon>
        <taxon>Dothideomycetes</taxon>
        <taxon>Dothideomycetes incertae sedis</taxon>
        <taxon>Microthyriales</taxon>
        <taxon>Microthyriaceae</taxon>
        <taxon>Microthyrium</taxon>
    </lineage>
</organism>
<accession>A0A6A6U1C5</accession>
<name>A0A6A6U1C5_9PEZI</name>